<accession>A0AAC9RU67</accession>
<gene>
    <name evidence="1" type="ORF">B5P37_05820</name>
</gene>
<reference evidence="1 2" key="1">
    <citation type="submission" date="2017-04" db="EMBL/GenBank/DDBJ databases">
        <authorList>
            <person name="Veseli I.A."/>
            <person name="Tang C."/>
            <person name="Pombert J.-F."/>
        </authorList>
    </citation>
    <scope>NUCLEOTIDE SEQUENCE [LARGE SCALE GENOMIC DNA]</scope>
    <source>
        <strain evidence="1 2">ATCC 700373</strain>
    </source>
</reference>
<evidence type="ECO:0000313" key="1">
    <source>
        <dbReference type="EMBL" id="ARJ51994.1"/>
    </source>
</evidence>
<proteinExistence type="predicted"/>
<sequence length="63" mass="6256">MKEQNSQQNIAFRSKCSTAITWTGVAHTAAVTGAGVLLGVSGPVGWAVGTGMAIAYAGGSTLC</sequence>
<protein>
    <submittedName>
        <fullName evidence="1">Uncharacterized protein</fullName>
    </submittedName>
</protein>
<dbReference type="EMBL" id="CP020773">
    <property type="protein sequence ID" value="ARJ51994.1"/>
    <property type="molecule type" value="Genomic_DNA"/>
</dbReference>
<keyword evidence="2" id="KW-1185">Reference proteome</keyword>
<evidence type="ECO:0000313" key="2">
    <source>
        <dbReference type="Proteomes" id="UP000242864"/>
    </source>
</evidence>
<dbReference type="KEGG" id="slz:B5P37_05820"/>
<dbReference type="Proteomes" id="UP000242864">
    <property type="component" value="Chromosome"/>
</dbReference>
<dbReference type="AlphaFoldDB" id="A0AAC9RU67"/>
<name>A0AAC9RU67_9STAP</name>
<organism evidence="1 2">
    <name type="scientific">Staphylococcus lutrae</name>
    <dbReference type="NCBI Taxonomy" id="155085"/>
    <lineage>
        <taxon>Bacteria</taxon>
        <taxon>Bacillati</taxon>
        <taxon>Bacillota</taxon>
        <taxon>Bacilli</taxon>
        <taxon>Bacillales</taxon>
        <taxon>Staphylococcaceae</taxon>
        <taxon>Staphylococcus</taxon>
    </lineage>
</organism>